<evidence type="ECO:0008006" key="4">
    <source>
        <dbReference type="Google" id="ProtNLM"/>
    </source>
</evidence>
<dbReference type="InterPro" id="IPR019405">
    <property type="entry name" value="Lactonase_7-beta_prop"/>
</dbReference>
<keyword evidence="3" id="KW-1185">Reference proteome</keyword>
<dbReference type="PANTHER" id="PTHR30344">
    <property type="entry name" value="6-PHOSPHOGLUCONOLACTONASE-RELATED"/>
    <property type="match status" value="1"/>
</dbReference>
<accession>A0ABQ1FUK5</accession>
<sequence>MAAHSDQSNSEQSNWLFYIGSYSAADQPGIHLASLNQETGEMKLLGSTDGVENPSFLAVHPVGHRLYAVTETDEGQLVGYDILEDGSLKEHKRLLTGGEHPCHVAFAPESYLVTVNYTGAQVSSYKLDGEGRLEEVLSRVQHTGSGPNKERQEKAHTHSAIPDKQGKFVYVSDLGKDQVVVYGLDQGKLAHHGAVMLPAGSGPRHFIIDPSQKYAYGIDELSNTFTVYSYTAEEGGLVPVQQVSTLPASIDPANCTAADLHLSACGGYLYGSNRGASDTLVRFVVNRENGQLSDPEWFDCGGKVPRNFAVVDNRLLLCANQDSDNIVSFFIDPESGELKETGYSLKVGKPVCIAAWHIPESLD</sequence>
<reference evidence="3" key="1">
    <citation type="journal article" date="2019" name="Int. J. Syst. Evol. Microbiol.">
        <title>The Global Catalogue of Microorganisms (GCM) 10K type strain sequencing project: providing services to taxonomists for standard genome sequencing and annotation.</title>
        <authorList>
            <consortium name="The Broad Institute Genomics Platform"/>
            <consortium name="The Broad Institute Genome Sequencing Center for Infectious Disease"/>
            <person name="Wu L."/>
            <person name="Ma J."/>
        </authorList>
    </citation>
    <scope>NUCLEOTIDE SEQUENCE [LARGE SCALE GENOMIC DNA]</scope>
    <source>
        <strain evidence="3">CGMCC 1.15044</strain>
    </source>
</reference>
<comment type="caution">
    <text evidence="2">The sequence shown here is derived from an EMBL/GenBank/DDBJ whole genome shotgun (WGS) entry which is preliminary data.</text>
</comment>
<dbReference type="InterPro" id="IPR050282">
    <property type="entry name" value="Cycloisomerase_2"/>
</dbReference>
<proteinExistence type="inferred from homology"/>
<evidence type="ECO:0000313" key="3">
    <source>
        <dbReference type="Proteomes" id="UP000609323"/>
    </source>
</evidence>
<dbReference type="Pfam" id="PF10282">
    <property type="entry name" value="Lactonase"/>
    <property type="match status" value="1"/>
</dbReference>
<gene>
    <name evidence="2" type="ORF">GCM10010917_15390</name>
</gene>
<dbReference type="InterPro" id="IPR015943">
    <property type="entry name" value="WD40/YVTN_repeat-like_dom_sf"/>
</dbReference>
<dbReference type="InterPro" id="IPR011048">
    <property type="entry name" value="Haem_d1_sf"/>
</dbReference>
<dbReference type="Gene3D" id="2.130.10.10">
    <property type="entry name" value="YVTN repeat-like/Quinoprotein amine dehydrogenase"/>
    <property type="match status" value="1"/>
</dbReference>
<comment type="similarity">
    <text evidence="1">Belongs to the cycloisomerase 2 family.</text>
</comment>
<organism evidence="2 3">
    <name type="scientific">Paenibacillus physcomitrellae</name>
    <dbReference type="NCBI Taxonomy" id="1619311"/>
    <lineage>
        <taxon>Bacteria</taxon>
        <taxon>Bacillati</taxon>
        <taxon>Bacillota</taxon>
        <taxon>Bacilli</taxon>
        <taxon>Bacillales</taxon>
        <taxon>Paenibacillaceae</taxon>
        <taxon>Paenibacillus</taxon>
    </lineage>
</organism>
<evidence type="ECO:0000256" key="1">
    <source>
        <dbReference type="ARBA" id="ARBA00005564"/>
    </source>
</evidence>
<dbReference type="RefSeq" id="WP_094095095.1">
    <property type="nucleotide sequence ID" value="NZ_BMHF01000004.1"/>
</dbReference>
<evidence type="ECO:0000313" key="2">
    <source>
        <dbReference type="EMBL" id="GGA31240.1"/>
    </source>
</evidence>
<name>A0ABQ1FUK5_9BACL</name>
<dbReference type="EMBL" id="BMHF01000004">
    <property type="protein sequence ID" value="GGA31240.1"/>
    <property type="molecule type" value="Genomic_DNA"/>
</dbReference>
<dbReference type="PANTHER" id="PTHR30344:SF1">
    <property type="entry name" value="6-PHOSPHOGLUCONOLACTONASE"/>
    <property type="match status" value="1"/>
</dbReference>
<dbReference type="Proteomes" id="UP000609323">
    <property type="component" value="Unassembled WGS sequence"/>
</dbReference>
<dbReference type="SUPFAM" id="SSF51004">
    <property type="entry name" value="C-terminal (heme d1) domain of cytochrome cd1-nitrite reductase"/>
    <property type="match status" value="1"/>
</dbReference>
<protein>
    <recommendedName>
        <fullName evidence="4">6-phosphogluconolactonase</fullName>
    </recommendedName>
</protein>